<dbReference type="Pfam" id="PF13517">
    <property type="entry name" value="FG-GAP_3"/>
    <property type="match status" value="4"/>
</dbReference>
<protein>
    <recommendedName>
        <fullName evidence="2">ASPIC/UnbV domain-containing protein</fullName>
    </recommendedName>
</protein>
<dbReference type="AlphaFoldDB" id="A0A1E5T6B6"/>
<feature type="domain" description="ASPIC/UnbV" evidence="2">
    <location>
        <begin position="532"/>
        <end position="598"/>
    </location>
</feature>
<comment type="caution">
    <text evidence="3">The sequence shown here is derived from an EMBL/GenBank/DDBJ whole genome shotgun (WGS) entry which is preliminary data.</text>
</comment>
<dbReference type="Gene3D" id="2.130.10.130">
    <property type="entry name" value="Integrin alpha, N-terminal"/>
    <property type="match status" value="3"/>
</dbReference>
<dbReference type="SUPFAM" id="SSF69318">
    <property type="entry name" value="Integrin alpha N-terminal domain"/>
    <property type="match status" value="3"/>
</dbReference>
<gene>
    <name evidence="3" type="ORF">BFP71_04325</name>
</gene>
<dbReference type="STRING" id="1563681.BFP71_04325"/>
<dbReference type="PROSITE" id="PS51257">
    <property type="entry name" value="PROKAR_LIPOPROTEIN"/>
    <property type="match status" value="1"/>
</dbReference>
<dbReference type="Proteomes" id="UP000095552">
    <property type="component" value="Unassembled WGS sequence"/>
</dbReference>
<dbReference type="PANTHER" id="PTHR16026">
    <property type="entry name" value="CARTILAGE ACIDIC PROTEIN 1"/>
    <property type="match status" value="1"/>
</dbReference>
<evidence type="ECO:0000313" key="3">
    <source>
        <dbReference type="EMBL" id="OEK06888.1"/>
    </source>
</evidence>
<evidence type="ECO:0000313" key="4">
    <source>
        <dbReference type="Proteomes" id="UP000095552"/>
    </source>
</evidence>
<dbReference type="OrthoDB" id="9816120at2"/>
<accession>A0A1E5T6B6</accession>
<dbReference type="PANTHER" id="PTHR16026:SF0">
    <property type="entry name" value="CARTILAGE ACIDIC PROTEIN 1"/>
    <property type="match status" value="1"/>
</dbReference>
<dbReference type="InterPro" id="IPR028994">
    <property type="entry name" value="Integrin_alpha_N"/>
</dbReference>
<keyword evidence="4" id="KW-1185">Reference proteome</keyword>
<proteinExistence type="predicted"/>
<dbReference type="InterPro" id="IPR027039">
    <property type="entry name" value="Crtac1"/>
</dbReference>
<reference evidence="3 4" key="1">
    <citation type="submission" date="2016-08" db="EMBL/GenBank/DDBJ databases">
        <title>Draft genome of Fabibacter sp. strain SK-8.</title>
        <authorList>
            <person name="Wong S.-K."/>
            <person name="Hamasaki K."/>
            <person name="Yoshizawa S."/>
        </authorList>
    </citation>
    <scope>NUCLEOTIDE SEQUENCE [LARGE SCALE GENOMIC DNA]</scope>
    <source>
        <strain evidence="3 4">SK-8</strain>
    </source>
</reference>
<dbReference type="Pfam" id="PF07593">
    <property type="entry name" value="UnbV_ASPIC"/>
    <property type="match status" value="1"/>
</dbReference>
<name>A0A1E5T6B6_9BACT</name>
<keyword evidence="1" id="KW-0732">Signal</keyword>
<evidence type="ECO:0000259" key="2">
    <source>
        <dbReference type="Pfam" id="PF07593"/>
    </source>
</evidence>
<organism evidence="3 4">
    <name type="scientific">Roseivirga misakiensis</name>
    <dbReference type="NCBI Taxonomy" id="1563681"/>
    <lineage>
        <taxon>Bacteria</taxon>
        <taxon>Pseudomonadati</taxon>
        <taxon>Bacteroidota</taxon>
        <taxon>Cytophagia</taxon>
        <taxon>Cytophagales</taxon>
        <taxon>Roseivirgaceae</taxon>
        <taxon>Roseivirga</taxon>
    </lineage>
</organism>
<sequence>MFQRLRPILVLLLIITITSSCDREENTNQLFSKVSSKASGITFENRLEYTEKLNAYTYKNFYNGAGVAIGDINNDGLSDIYFSGNLVDNKLYLNKGNLEFEDISISAGVDCPNIWSSGVSMADVNGDGFLDIFVCKSGPLGGEKRYNQLFINNGDLTFTDMAKSYGVDEIGLSIHSAFFDYDRDGDLDFYLLNNSTRSVGAYDLRKDQREKRDPNGGNKLYRNDGDHFTDVSEEAGIYGSAIGFGLGVTIADVNQDNWPDIFVSNDFFERDYLYLNNQDGTFKEALENMINETSMGSMGADIADLNEDGFPEIYVTEMLPKTNDRVKTKTLFESWDKYQANLASGYHHQFTRNTLQQNIGTNPDNPKEVVFSEVGRLKGVHATDWSWGALLFDYDNDGKSDIFVANGVYKDLTDQDYINFYANNTLAFEQYRDDSLIVTKLLDAIPTVPLANHLFKNQGDFNFQDQAVQSGLKDKVFSNGAAYGDLDNDGDLELVVNNINSPAILYENKTNENTTNNYLKIEFEPSESHSLFGTKVKVVTGNLSQTKEYHPVKGYMSSMDHLLHFGIGEKTTIDKIEIVWPDDTRSTLKEVKGNQQLTVSQKELPASKPTTGKTQKPLFQKTTFADPIYHKENQFSDFDRDRLLFQMSSNEGPAAAVGDVNNDGLDDFYLGGAKGKNGTLFIQNEKGELNATSPFENNALSEDTDATFVDIDNDNDLDLLVASGGYEYGANDPSFRDRIYLNDGKGNFQRLDWTKFTAVSESSSFLKPIDFDADGDLDLIAGTRSIPFAYGVPGSIHLYENKNNQFTEVLGQEVGVFKALGMLTDAEVADIDADGDEDIVVLGEWMPIIIFTNTNGKFTKTELPNTEGLWHDISLSDLNNDGRLDIIGGNHGNNSRLKADADHPLRMYINDFDKNGSIEQIVTQFEGDKSYPITLLPDLVKQLPGLRKKYVKHESYKDQTITDIFEAVSLENSITLSAKMLETTAFIQDENGGFNSISLPNEVQFSQVFAILPTDINGDGAIDLILGGNQTRMKPEMGINNASYGLTLLNDGNGQFKALKPSESGILVKDDTRQIQKINLGGQAIYLFVRNNAKSIGYKKIEE</sequence>
<dbReference type="InterPro" id="IPR011519">
    <property type="entry name" value="UnbV_ASPIC"/>
</dbReference>
<dbReference type="InterPro" id="IPR013517">
    <property type="entry name" value="FG-GAP"/>
</dbReference>
<evidence type="ECO:0000256" key="1">
    <source>
        <dbReference type="ARBA" id="ARBA00022729"/>
    </source>
</evidence>
<dbReference type="EMBL" id="MDGQ01000003">
    <property type="protein sequence ID" value="OEK06888.1"/>
    <property type="molecule type" value="Genomic_DNA"/>
</dbReference>